<gene>
    <name evidence="2" type="ORF">F4562_001459</name>
</gene>
<name>A0A7W9MEW4_9ACTN</name>
<dbReference type="InterPro" id="IPR011059">
    <property type="entry name" value="Metal-dep_hydrolase_composite"/>
</dbReference>
<comment type="caution">
    <text evidence="2">The sequence shown here is derived from an EMBL/GenBank/DDBJ whole genome shotgun (WGS) entry which is preliminary data.</text>
</comment>
<evidence type="ECO:0000313" key="2">
    <source>
        <dbReference type="EMBL" id="MBB5818397.1"/>
    </source>
</evidence>
<reference evidence="2 3" key="1">
    <citation type="submission" date="2020-08" db="EMBL/GenBank/DDBJ databases">
        <title>Sequencing the genomes of 1000 actinobacteria strains.</title>
        <authorList>
            <person name="Klenk H.-P."/>
        </authorList>
    </citation>
    <scope>NUCLEOTIDE SEQUENCE [LARGE SCALE GENOMIC DNA]</scope>
    <source>
        <strain evidence="2 3">DSM 46887</strain>
    </source>
</reference>
<dbReference type="EMBL" id="JACHMP010000001">
    <property type="protein sequence ID" value="MBB5818397.1"/>
    <property type="molecule type" value="Genomic_DNA"/>
</dbReference>
<dbReference type="GO" id="GO:0016810">
    <property type="term" value="F:hydrolase activity, acting on carbon-nitrogen (but not peptide) bonds"/>
    <property type="evidence" value="ECO:0007669"/>
    <property type="project" value="InterPro"/>
</dbReference>
<organism evidence="2 3">
    <name type="scientific">Streptosporangium becharense</name>
    <dbReference type="NCBI Taxonomy" id="1816182"/>
    <lineage>
        <taxon>Bacteria</taxon>
        <taxon>Bacillati</taxon>
        <taxon>Actinomycetota</taxon>
        <taxon>Actinomycetes</taxon>
        <taxon>Streptosporangiales</taxon>
        <taxon>Streptosporangiaceae</taxon>
        <taxon>Streptosporangium</taxon>
    </lineage>
</organism>
<dbReference type="RefSeq" id="WP_246474682.1">
    <property type="nucleotide sequence ID" value="NZ_JACHMP010000001.1"/>
</dbReference>
<dbReference type="AlphaFoldDB" id="A0A7W9MEW4"/>
<accession>A0A7W9MEW4</accession>
<evidence type="ECO:0000313" key="3">
    <source>
        <dbReference type="Proteomes" id="UP000540685"/>
    </source>
</evidence>
<keyword evidence="3" id="KW-1185">Reference proteome</keyword>
<protein>
    <submittedName>
        <fullName evidence="2">Uncharacterized protein</fullName>
    </submittedName>
</protein>
<dbReference type="SUPFAM" id="SSF51338">
    <property type="entry name" value="Composite domain of metallo-dependent hydrolases"/>
    <property type="match status" value="1"/>
</dbReference>
<dbReference type="Proteomes" id="UP000540685">
    <property type="component" value="Unassembled WGS sequence"/>
</dbReference>
<sequence>MTGPVRTLVFGTRRPPPARLPVGGETVVEDDELRTVAQDRLGRAGAEVRRRLMRLAGEQM</sequence>
<evidence type="ECO:0000256" key="1">
    <source>
        <dbReference type="SAM" id="MobiDB-lite"/>
    </source>
</evidence>
<feature type="region of interest" description="Disordered" evidence="1">
    <location>
        <begin position="1"/>
        <end position="23"/>
    </location>
</feature>
<proteinExistence type="predicted"/>